<protein>
    <recommendedName>
        <fullName evidence="4">Fimbrial protein</fullName>
    </recommendedName>
</protein>
<dbReference type="RefSeq" id="WP_309188656.1">
    <property type="nucleotide sequence ID" value="NZ_JAHCRM010000060.1"/>
</dbReference>
<dbReference type="EMBL" id="JAHCRT010000042">
    <property type="protein sequence ID" value="MDQ9296593.1"/>
    <property type="molecule type" value="Genomic_DNA"/>
</dbReference>
<name>A0ABU1C7H5_9ESCH</name>
<keyword evidence="3" id="KW-1185">Reference proteome</keyword>
<reference evidence="2 3" key="1">
    <citation type="submission" date="2021-05" db="EMBL/GenBank/DDBJ databases">
        <title>Genome sequence of E. marmotae isolates.</title>
        <authorList>
            <person name="Binsker U."/>
            <person name="Hammerl J.A."/>
        </authorList>
    </citation>
    <scope>NUCLEOTIDE SEQUENCE [LARGE SCALE GENOMIC DNA]</scope>
    <source>
        <strain evidence="2 3">21-MO00586</strain>
    </source>
</reference>
<evidence type="ECO:0000313" key="3">
    <source>
        <dbReference type="Proteomes" id="UP001235723"/>
    </source>
</evidence>
<feature type="chain" id="PRO_5046864516" description="Fimbrial protein" evidence="1">
    <location>
        <begin position="21"/>
        <end position="277"/>
    </location>
</feature>
<evidence type="ECO:0000313" key="2">
    <source>
        <dbReference type="EMBL" id="MDQ9296593.1"/>
    </source>
</evidence>
<sequence>MKSLIITSFVVLALGSEAYAYDQVAEAFSPGEWNEDIGFRITARCNGVCRPNIDNITVGFIVPDGWEIKAGTRATGGGHATCDFIDKGVLGSGSVLRLSSMANTVSQQYDSGTFTCGKSIAIRRVKNNASLSLEGRRISDSGYIYFVRTFSQNGGALSIATENLTAAWTRLTDLSRQVGLSVPSRIAIRYNSKIDLSPGETKDMFEVSEAYGSYTVSVNLNGDASGDLTLVHSSGATGNYVCNGSLQKGNVCKIKANPQINWYGQKQAVANITLSII</sequence>
<evidence type="ECO:0000256" key="1">
    <source>
        <dbReference type="SAM" id="SignalP"/>
    </source>
</evidence>
<evidence type="ECO:0008006" key="4">
    <source>
        <dbReference type="Google" id="ProtNLM"/>
    </source>
</evidence>
<organism evidence="2 3">
    <name type="scientific">Escherichia marmotae</name>
    <dbReference type="NCBI Taxonomy" id="1499973"/>
    <lineage>
        <taxon>Bacteria</taxon>
        <taxon>Pseudomonadati</taxon>
        <taxon>Pseudomonadota</taxon>
        <taxon>Gammaproteobacteria</taxon>
        <taxon>Enterobacterales</taxon>
        <taxon>Enterobacteriaceae</taxon>
        <taxon>Escherichia</taxon>
    </lineage>
</organism>
<gene>
    <name evidence="2" type="ORF">KJE03_24645</name>
</gene>
<dbReference type="Proteomes" id="UP001235723">
    <property type="component" value="Unassembled WGS sequence"/>
</dbReference>
<feature type="signal peptide" evidence="1">
    <location>
        <begin position="1"/>
        <end position="20"/>
    </location>
</feature>
<accession>A0ABU1C7H5</accession>
<proteinExistence type="predicted"/>
<keyword evidence="1" id="KW-0732">Signal</keyword>
<comment type="caution">
    <text evidence="2">The sequence shown here is derived from an EMBL/GenBank/DDBJ whole genome shotgun (WGS) entry which is preliminary data.</text>
</comment>